<dbReference type="PROSITE" id="PS51109">
    <property type="entry name" value="G5"/>
    <property type="match status" value="1"/>
</dbReference>
<reference evidence="4 5" key="1">
    <citation type="journal article" date="2015" name="Nature">
        <title>rRNA introns, odd ribosomes, and small enigmatic genomes across a large radiation of phyla.</title>
        <authorList>
            <person name="Brown C.T."/>
            <person name="Hug L.A."/>
            <person name="Thomas B.C."/>
            <person name="Sharon I."/>
            <person name="Castelle C.J."/>
            <person name="Singh A."/>
            <person name="Wilkins M.J."/>
            <person name="Williams K.H."/>
            <person name="Banfield J.F."/>
        </authorList>
    </citation>
    <scope>NUCLEOTIDE SEQUENCE [LARGE SCALE GENOMIC DNA]</scope>
</reference>
<feature type="transmembrane region" description="Helical" evidence="2">
    <location>
        <begin position="12"/>
        <end position="29"/>
    </location>
</feature>
<dbReference type="GO" id="GO:0004553">
    <property type="term" value="F:hydrolase activity, hydrolyzing O-glycosyl compounds"/>
    <property type="evidence" value="ECO:0007669"/>
    <property type="project" value="InterPro"/>
</dbReference>
<protein>
    <submittedName>
        <fullName evidence="4">3D/G5 domain protein</fullName>
    </submittedName>
</protein>
<organism evidence="4 5">
    <name type="scientific">candidate division CPR3 bacterium GW2011_GWF2_35_18</name>
    <dbReference type="NCBI Taxonomy" id="1618350"/>
    <lineage>
        <taxon>Bacteria</taxon>
        <taxon>Bacteria division CPR3</taxon>
    </lineage>
</organism>
<dbReference type="InterPro" id="IPR011098">
    <property type="entry name" value="G5_dom"/>
</dbReference>
<dbReference type="GO" id="GO:0009254">
    <property type="term" value="P:peptidoglycan turnover"/>
    <property type="evidence" value="ECO:0007669"/>
    <property type="project" value="InterPro"/>
</dbReference>
<dbReference type="CDD" id="cd22786">
    <property type="entry name" value="DPBB_YuiC-like"/>
    <property type="match status" value="1"/>
</dbReference>
<evidence type="ECO:0000313" key="5">
    <source>
        <dbReference type="Proteomes" id="UP000034581"/>
    </source>
</evidence>
<dbReference type="Gene3D" id="2.20.230.10">
    <property type="entry name" value="Resuscitation-promoting factor rpfb"/>
    <property type="match status" value="1"/>
</dbReference>
<dbReference type="Pfam" id="PF07501">
    <property type="entry name" value="G5"/>
    <property type="match status" value="1"/>
</dbReference>
<dbReference type="PANTHER" id="PTHR39160">
    <property type="entry name" value="CELL WALL-BINDING PROTEIN YOCH"/>
    <property type="match status" value="1"/>
</dbReference>
<comment type="caution">
    <text evidence="4">The sequence shown here is derived from an EMBL/GenBank/DDBJ whole genome shotgun (WGS) entry which is preliminary data.</text>
</comment>
<dbReference type="GO" id="GO:0019867">
    <property type="term" value="C:outer membrane"/>
    <property type="evidence" value="ECO:0007669"/>
    <property type="project" value="InterPro"/>
</dbReference>
<evidence type="ECO:0000256" key="1">
    <source>
        <dbReference type="ARBA" id="ARBA00022729"/>
    </source>
</evidence>
<proteinExistence type="predicted"/>
<dbReference type="EMBL" id="LBQB01000009">
    <property type="protein sequence ID" value="KKP69113.1"/>
    <property type="molecule type" value="Genomic_DNA"/>
</dbReference>
<dbReference type="Pfam" id="PF06725">
    <property type="entry name" value="3D"/>
    <property type="match status" value="1"/>
</dbReference>
<dbReference type="STRING" id="1618350.UR67_C0009G0040"/>
<keyword evidence="2" id="KW-0812">Transmembrane</keyword>
<dbReference type="InterPro" id="IPR010611">
    <property type="entry name" value="3D_dom"/>
</dbReference>
<dbReference type="SUPFAM" id="SSF50685">
    <property type="entry name" value="Barwin-like endoglucanases"/>
    <property type="match status" value="1"/>
</dbReference>
<dbReference type="InterPro" id="IPR051933">
    <property type="entry name" value="Resuscitation_pf_RpfB"/>
</dbReference>
<name>A0A0G0BI80_UNCC3</name>
<keyword evidence="2" id="KW-1133">Transmembrane helix</keyword>
<evidence type="ECO:0000259" key="3">
    <source>
        <dbReference type="PROSITE" id="PS51109"/>
    </source>
</evidence>
<sequence>MSKKINFHHQKYIFLTVFLFLGLSAFVISKSSQSQAKNFEISELTHNEYIKETLSVKTETLFSEKEIVFTNSIPFETIYEDNPELEIGNSETKQEGINGTKTETYKLYLYEGVEIDRELINIETTPAQNEIISKGTKIVIRQMETPDGIISYKQKLNVYATPYTTDSAGGSGYTATGTKAHFGSIAVDPAVIPFGTKMYIPGYGIGVAEDTGGAINGNMIDLFYEGNHGWWDSKWVEIYILSH</sequence>
<dbReference type="AlphaFoldDB" id="A0A0G0BI80"/>
<accession>A0A0G0BI80</accession>
<dbReference type="InterPro" id="IPR036908">
    <property type="entry name" value="RlpA-like_sf"/>
</dbReference>
<keyword evidence="2" id="KW-0472">Membrane</keyword>
<dbReference type="Proteomes" id="UP000034581">
    <property type="component" value="Unassembled WGS sequence"/>
</dbReference>
<gene>
    <name evidence="4" type="ORF">UR67_C0009G0040</name>
</gene>
<evidence type="ECO:0000256" key="2">
    <source>
        <dbReference type="SAM" id="Phobius"/>
    </source>
</evidence>
<evidence type="ECO:0000313" key="4">
    <source>
        <dbReference type="EMBL" id="KKP69113.1"/>
    </source>
</evidence>
<dbReference type="Gene3D" id="2.40.40.10">
    <property type="entry name" value="RlpA-like domain"/>
    <property type="match status" value="1"/>
</dbReference>
<dbReference type="PANTHER" id="PTHR39160:SF4">
    <property type="entry name" value="RESUSCITATION-PROMOTING FACTOR RPFB"/>
    <property type="match status" value="1"/>
</dbReference>
<keyword evidence="1" id="KW-0732">Signal</keyword>
<dbReference type="SMART" id="SM01208">
    <property type="entry name" value="G5"/>
    <property type="match status" value="1"/>
</dbReference>
<feature type="domain" description="G5" evidence="3">
    <location>
        <begin position="59"/>
        <end position="138"/>
    </location>
</feature>